<dbReference type="Proteomes" id="UP000244924">
    <property type="component" value="Unassembled WGS sequence"/>
</dbReference>
<sequence length="234" mass="25417">MAGTSAEVRPIVATCKGIEVPEAPHFGPGMIRSMGEGRYEGKEIQTGLAVIPEGARILEMGAGSGIVGAVLAKNCKAEKVVAIEANPELIEHIRHLYTHNGLDRVMSVRHGVVFTAPEPPATVEFFLRGNFLGSGLKVVKNPERARPVTVPVLPYGALKAEFPHDVIVMDIEGAELDFLRHADLTGVNTIILEVHRDIYGREGMREIRRLFADAGFALDEEHSKVGVHAYRRAG</sequence>
<dbReference type="EC" id="2.1.1.77" evidence="2"/>
<gene>
    <name evidence="2" type="primary">pcm_2</name>
    <name evidence="2" type="ORF">DEA8626_00907</name>
</gene>
<feature type="domain" description="Methyltransferase FkbM" evidence="1">
    <location>
        <begin position="71"/>
        <end position="216"/>
    </location>
</feature>
<evidence type="ECO:0000259" key="1">
    <source>
        <dbReference type="Pfam" id="PF05050"/>
    </source>
</evidence>
<dbReference type="EMBL" id="OMOQ01000001">
    <property type="protein sequence ID" value="SPH17389.1"/>
    <property type="molecule type" value="Genomic_DNA"/>
</dbReference>
<evidence type="ECO:0000313" key="3">
    <source>
        <dbReference type="Proteomes" id="UP000244924"/>
    </source>
</evidence>
<keyword evidence="3" id="KW-1185">Reference proteome</keyword>
<dbReference type="InterPro" id="IPR006342">
    <property type="entry name" value="FkbM_mtfrase"/>
</dbReference>
<dbReference type="GO" id="GO:0004719">
    <property type="term" value="F:protein-L-isoaspartate (D-aspartate) O-methyltransferase activity"/>
    <property type="evidence" value="ECO:0007669"/>
    <property type="project" value="UniProtKB-EC"/>
</dbReference>
<dbReference type="RefSeq" id="WP_108851842.1">
    <property type="nucleotide sequence ID" value="NZ_OMOQ01000001.1"/>
</dbReference>
<proteinExistence type="predicted"/>
<dbReference type="InterPro" id="IPR029063">
    <property type="entry name" value="SAM-dependent_MTases_sf"/>
</dbReference>
<name>A0A2R8B448_9RHOB</name>
<accession>A0A2R8B448</accession>
<evidence type="ECO:0000313" key="2">
    <source>
        <dbReference type="EMBL" id="SPH17389.1"/>
    </source>
</evidence>
<dbReference type="Gene3D" id="3.40.50.150">
    <property type="entry name" value="Vaccinia Virus protein VP39"/>
    <property type="match status" value="1"/>
</dbReference>
<dbReference type="NCBIfam" id="TIGR01444">
    <property type="entry name" value="fkbM_fam"/>
    <property type="match status" value="1"/>
</dbReference>
<reference evidence="2 3" key="1">
    <citation type="submission" date="2018-03" db="EMBL/GenBank/DDBJ databases">
        <authorList>
            <person name="Keele B.F."/>
        </authorList>
    </citation>
    <scope>NUCLEOTIDE SEQUENCE [LARGE SCALE GENOMIC DNA]</scope>
    <source>
        <strain evidence="2 3">CECT 8626</strain>
    </source>
</reference>
<protein>
    <submittedName>
        <fullName evidence="2">Protein-L-isoaspartate O-methyltransferase</fullName>
        <ecNumber evidence="2">2.1.1.77</ecNumber>
    </submittedName>
</protein>
<dbReference type="AlphaFoldDB" id="A0A2R8B448"/>
<dbReference type="Pfam" id="PF05050">
    <property type="entry name" value="Methyltransf_21"/>
    <property type="match status" value="1"/>
</dbReference>
<dbReference type="OrthoDB" id="456767at2"/>
<keyword evidence="2" id="KW-0808">Transferase</keyword>
<keyword evidence="2" id="KW-0489">Methyltransferase</keyword>
<organism evidence="2 3">
    <name type="scientific">Albidovulum aquaemixtae</name>
    <dbReference type="NCBI Taxonomy" id="1542388"/>
    <lineage>
        <taxon>Bacteria</taxon>
        <taxon>Pseudomonadati</taxon>
        <taxon>Pseudomonadota</taxon>
        <taxon>Alphaproteobacteria</taxon>
        <taxon>Rhodobacterales</taxon>
        <taxon>Paracoccaceae</taxon>
        <taxon>Albidovulum</taxon>
    </lineage>
</organism>
<dbReference type="CDD" id="cd02440">
    <property type="entry name" value="AdoMet_MTases"/>
    <property type="match status" value="1"/>
</dbReference>
<dbReference type="SUPFAM" id="SSF53335">
    <property type="entry name" value="S-adenosyl-L-methionine-dependent methyltransferases"/>
    <property type="match status" value="1"/>
</dbReference>
<dbReference type="GO" id="GO:0032259">
    <property type="term" value="P:methylation"/>
    <property type="evidence" value="ECO:0007669"/>
    <property type="project" value="UniProtKB-KW"/>
</dbReference>